<feature type="compositionally biased region" description="Low complexity" evidence="1">
    <location>
        <begin position="261"/>
        <end position="275"/>
    </location>
</feature>
<gene>
    <name evidence="2" type="ORF">AVDCRST_MAG54-1276</name>
</gene>
<feature type="compositionally biased region" description="Low complexity" evidence="1">
    <location>
        <begin position="1"/>
        <end position="16"/>
    </location>
</feature>
<name>A0A6J4HZF7_9PSEU</name>
<feature type="region of interest" description="Disordered" evidence="1">
    <location>
        <begin position="219"/>
        <end position="238"/>
    </location>
</feature>
<feature type="compositionally biased region" description="Basic residues" evidence="1">
    <location>
        <begin position="169"/>
        <end position="186"/>
    </location>
</feature>
<feature type="region of interest" description="Disordered" evidence="1">
    <location>
        <begin position="1"/>
        <end position="210"/>
    </location>
</feature>
<protein>
    <submittedName>
        <fullName evidence="2">Uncharacterized protein</fullName>
    </submittedName>
</protein>
<feature type="compositionally biased region" description="Basic residues" evidence="1">
    <location>
        <begin position="84"/>
        <end position="97"/>
    </location>
</feature>
<accession>A0A6J4HZF7</accession>
<feature type="compositionally biased region" description="Basic and acidic residues" evidence="1">
    <location>
        <begin position="225"/>
        <end position="235"/>
    </location>
</feature>
<dbReference type="AlphaFoldDB" id="A0A6J4HZF7"/>
<feature type="compositionally biased region" description="Basic residues" evidence="1">
    <location>
        <begin position="29"/>
        <end position="44"/>
    </location>
</feature>
<reference evidence="2" key="1">
    <citation type="submission" date="2020-02" db="EMBL/GenBank/DDBJ databases">
        <authorList>
            <person name="Meier V. D."/>
        </authorList>
    </citation>
    <scope>NUCLEOTIDE SEQUENCE</scope>
    <source>
        <strain evidence="2">AVDCRST_MAG54</strain>
    </source>
</reference>
<feature type="compositionally biased region" description="Basic residues" evidence="1">
    <location>
        <begin position="332"/>
        <end position="341"/>
    </location>
</feature>
<feature type="non-terminal residue" evidence="2">
    <location>
        <position position="489"/>
    </location>
</feature>
<feature type="compositionally biased region" description="Low complexity" evidence="1">
    <location>
        <begin position="67"/>
        <end position="76"/>
    </location>
</feature>
<feature type="compositionally biased region" description="Basic and acidic residues" evidence="1">
    <location>
        <begin position="456"/>
        <end position="465"/>
    </location>
</feature>
<feature type="compositionally biased region" description="Basic residues" evidence="1">
    <location>
        <begin position="250"/>
        <end position="260"/>
    </location>
</feature>
<dbReference type="EMBL" id="CADCTH010000172">
    <property type="protein sequence ID" value="CAA9236136.1"/>
    <property type="molecule type" value="Genomic_DNA"/>
</dbReference>
<proteinExistence type="predicted"/>
<feature type="compositionally biased region" description="Low complexity" evidence="1">
    <location>
        <begin position="392"/>
        <end position="402"/>
    </location>
</feature>
<feature type="compositionally biased region" description="Low complexity" evidence="1">
    <location>
        <begin position="187"/>
        <end position="198"/>
    </location>
</feature>
<feature type="non-terminal residue" evidence="2">
    <location>
        <position position="1"/>
    </location>
</feature>
<evidence type="ECO:0000313" key="2">
    <source>
        <dbReference type="EMBL" id="CAA9236136.1"/>
    </source>
</evidence>
<sequence length="489" mass="52494">GSRTTAGRLARGPPAGRRARAGARDRVRLVRGVRGRALLRRGRPPPRVGLRRPAAPGAVARRRPRPRGAGQPGRAAPARDARERRARGAGRAARRRDGRAPPRPAPRRRRGRDLAVLPRHRPPAGDLHTRPGPVDPAALAGRALDPDGAGPPPARRGPGARGGPVRQVPRPRARRGAGRRRARRRPAPAARAAGAVDRAGARRGVHGADAPLAGRARLAAAADGRGGRGRERGDRQPLVLPALRRLGHRTRARPRARRARAVGAPALRRPAAVAGGRDRRARRRRGDARGRRPALLRHGRGRGARRRRRRRAAGPHALAVVVVDGVGARVRRVRPGRRRPRPAAGAGVLAGRARGLPRRGPGRLAEPDRQHGRGLPGPAARGPGAHHRDRLVLLVRLGPGPLRARRRPAPGVQRPPRVRVLRPASGRGPRRDPRGPGPRGRRVLPHDHVAAPAPRPHGERGDQRRRPARALHAPGTLVTAVGLDRRHAL</sequence>
<feature type="compositionally biased region" description="Low complexity" evidence="1">
    <location>
        <begin position="136"/>
        <end position="148"/>
    </location>
</feature>
<organism evidence="2">
    <name type="scientific">uncultured Actinomycetospora sp</name>
    <dbReference type="NCBI Taxonomy" id="1135996"/>
    <lineage>
        <taxon>Bacteria</taxon>
        <taxon>Bacillati</taxon>
        <taxon>Actinomycetota</taxon>
        <taxon>Actinomycetes</taxon>
        <taxon>Pseudonocardiales</taxon>
        <taxon>Pseudonocardiaceae</taxon>
        <taxon>Actinomycetospora</taxon>
        <taxon>environmental samples</taxon>
    </lineage>
</organism>
<feature type="region of interest" description="Disordered" evidence="1">
    <location>
        <begin position="332"/>
        <end position="475"/>
    </location>
</feature>
<evidence type="ECO:0000256" key="1">
    <source>
        <dbReference type="SAM" id="MobiDB-lite"/>
    </source>
</evidence>
<feature type="region of interest" description="Disordered" evidence="1">
    <location>
        <begin position="250"/>
        <end position="313"/>
    </location>
</feature>
<feature type="compositionally biased region" description="Low complexity" evidence="1">
    <location>
        <begin position="342"/>
        <end position="354"/>
    </location>
</feature>
<feature type="compositionally biased region" description="Basic residues" evidence="1">
    <location>
        <begin position="279"/>
        <end position="313"/>
    </location>
</feature>